<proteinExistence type="predicted"/>
<dbReference type="Gene3D" id="1.25.40.10">
    <property type="entry name" value="Tetratricopeptide repeat domain"/>
    <property type="match status" value="1"/>
</dbReference>
<dbReference type="EMBL" id="FOFT01000015">
    <property type="protein sequence ID" value="SES46001.1"/>
    <property type="molecule type" value="Genomic_DNA"/>
</dbReference>
<dbReference type="SUPFAM" id="SSF48452">
    <property type="entry name" value="TPR-like"/>
    <property type="match status" value="1"/>
</dbReference>
<dbReference type="InterPro" id="IPR011990">
    <property type="entry name" value="TPR-like_helical_dom_sf"/>
</dbReference>
<reference evidence="3" key="1">
    <citation type="submission" date="2016-10" db="EMBL/GenBank/DDBJ databases">
        <authorList>
            <person name="Varghese N."/>
            <person name="Submissions S."/>
        </authorList>
    </citation>
    <scope>NUCLEOTIDE SEQUENCE [LARGE SCALE GENOMIC DNA]</scope>
    <source>
        <strain evidence="3">CGMCC 4.578</strain>
    </source>
</reference>
<evidence type="ECO:0000313" key="3">
    <source>
        <dbReference type="Proteomes" id="UP000199028"/>
    </source>
</evidence>
<accession>A0A1H9XIX7</accession>
<dbReference type="PANTHER" id="PTHR46082:SF6">
    <property type="entry name" value="AAA+ ATPASE DOMAIN-CONTAINING PROTEIN-RELATED"/>
    <property type="match status" value="1"/>
</dbReference>
<feature type="compositionally biased region" description="Acidic residues" evidence="1">
    <location>
        <begin position="1"/>
        <end position="16"/>
    </location>
</feature>
<dbReference type="AlphaFoldDB" id="A0A1H9XIX7"/>
<sequence length="446" mass="48028">MDDDGDDPALEDSDDDPAVRNSVGDGDHGIVVQAGWIDSVHLGSAGDSAAALADPIIATVWVQPSLTSLYVDDDPPRKMASSGDVHVIHVEARTTRAVTLLGLRPVVVFRRPPRRACVEVRMGGIVTPRPFTADFDSDRPRLTALRRDFPFSVSATDVEQFHFVPHVSATEVGWRLELDWLVAGKPGTTVIDDHGKPFGLYPSQVLADESDLDWGCDMFHLPGCPAERLEALGRPVTSPPPAEERLQAIIDHAGDHEPESFRAQVLDVLDHLNASGQSELGASVARTVQRAWGSALGGNHRDTLAVANRLAGYLLKLGELQQACVLFESTYRRRVRALGADDPGTLVSAANLALSMSLLHGPSDRVRELRVDTLRRSRAVRGEDHRDTLVAAVDLGYLHLLDGDPHAARAVLADALRRAESAVGPDDPVTRRAAQGLAKAVAAIEA</sequence>
<gene>
    <name evidence="2" type="ORF">SAMN05216195_11561</name>
</gene>
<protein>
    <submittedName>
        <fullName evidence="2">Tetratricopeptide repeat-containing protein</fullName>
    </submittedName>
</protein>
<feature type="region of interest" description="Disordered" evidence="1">
    <location>
        <begin position="1"/>
        <end position="26"/>
    </location>
</feature>
<name>A0A1H9XIX7_9PSEU</name>
<evidence type="ECO:0000313" key="2">
    <source>
        <dbReference type="EMBL" id="SES46001.1"/>
    </source>
</evidence>
<keyword evidence="3" id="KW-1185">Reference proteome</keyword>
<evidence type="ECO:0000256" key="1">
    <source>
        <dbReference type="SAM" id="MobiDB-lite"/>
    </source>
</evidence>
<dbReference type="RefSeq" id="WP_170176557.1">
    <property type="nucleotide sequence ID" value="NZ_FOFT01000015.1"/>
</dbReference>
<dbReference type="Pfam" id="PF13374">
    <property type="entry name" value="TPR_10"/>
    <property type="match status" value="2"/>
</dbReference>
<organism evidence="2 3">
    <name type="scientific">Lentzea flaviverrucosa</name>
    <dbReference type="NCBI Taxonomy" id="200379"/>
    <lineage>
        <taxon>Bacteria</taxon>
        <taxon>Bacillati</taxon>
        <taxon>Actinomycetota</taxon>
        <taxon>Actinomycetes</taxon>
        <taxon>Pseudonocardiales</taxon>
        <taxon>Pseudonocardiaceae</taxon>
        <taxon>Lentzea</taxon>
    </lineage>
</organism>
<dbReference type="InterPro" id="IPR053137">
    <property type="entry name" value="NLR-like"/>
</dbReference>
<dbReference type="Proteomes" id="UP000199028">
    <property type="component" value="Unassembled WGS sequence"/>
</dbReference>
<dbReference type="PANTHER" id="PTHR46082">
    <property type="entry name" value="ATP/GTP-BINDING PROTEIN-RELATED"/>
    <property type="match status" value="1"/>
</dbReference>